<reference evidence="7 8" key="1">
    <citation type="submission" date="2017-09" db="EMBL/GenBank/DDBJ databases">
        <authorList>
            <person name="Ehlers B."/>
            <person name="Leendertz F.H."/>
        </authorList>
    </citation>
    <scope>NUCLEOTIDE SEQUENCE [LARGE SCALE GENOMIC DNA]</scope>
    <source>
        <strain evidence="7 8">CGMCC 1.12662</strain>
    </source>
</reference>
<dbReference type="EMBL" id="OBEA01000004">
    <property type="protein sequence ID" value="SNY52529.1"/>
    <property type="molecule type" value="Genomic_DNA"/>
</dbReference>
<dbReference type="Proteomes" id="UP000231702">
    <property type="component" value="Unassembled WGS sequence"/>
</dbReference>
<evidence type="ECO:0000313" key="6">
    <source>
        <dbReference type="EMBL" id="PJE25871.1"/>
    </source>
</evidence>
<evidence type="ECO:0000313" key="8">
    <source>
        <dbReference type="Proteomes" id="UP000231655"/>
    </source>
</evidence>
<dbReference type="Pfam" id="PF13302">
    <property type="entry name" value="Acetyltransf_3"/>
    <property type="match status" value="1"/>
</dbReference>
<dbReference type="PANTHER" id="PTHR43792:SF8">
    <property type="entry name" value="[RIBOSOMAL PROTEIN US5]-ALANINE N-ACETYLTRANSFERASE"/>
    <property type="match status" value="1"/>
</dbReference>
<evidence type="ECO:0000259" key="5">
    <source>
        <dbReference type="PROSITE" id="PS51186"/>
    </source>
</evidence>
<sequence>MSDASIKDPIKSRSGAILAASAKQDAPAYDQPTVPGDELDLRPLRYSDSGLIDLYAADERLAKMTTSIPHPLPPGSTESFIARALQPSPREVIWAIDSSRAGGAELKGVISLKRMDGEQSEIGYWVAPSWWNSNVASAAVQALVAANPLGDRSFFASVFQDNPGAARVLTKSGFGYVGDAEAYSVARGAKVPTWTYIRKLD</sequence>
<dbReference type="InterPro" id="IPR051531">
    <property type="entry name" value="N-acetyltransferase"/>
</dbReference>
<feature type="region of interest" description="Disordered" evidence="4">
    <location>
        <begin position="17"/>
        <end position="36"/>
    </location>
</feature>
<dbReference type="Gene3D" id="3.40.630.30">
    <property type="match status" value="1"/>
</dbReference>
<reference evidence="6 9" key="2">
    <citation type="journal article" date="2018" name="Int. J. Syst. Evol. Microbiol.">
        <title>Pseudooceanicola lipolyticus sp. nov., a marine alphaproteobacterium, reclassification of Oceanicola flagellatus as Pseudooceanicola flagellatus comb. nov. and emended description of the genus Pseudooceanicola.</title>
        <authorList>
            <person name="Huang M.-M."/>
            <person name="Guo L.-L."/>
            <person name="Wu Y.-H."/>
            <person name="Lai Q.-L."/>
            <person name="Shao Z.-Z."/>
            <person name="Wang C.-S."/>
            <person name="Wu M."/>
            <person name="Xu X.-W."/>
        </authorList>
    </citation>
    <scope>NUCLEOTIDE SEQUENCE [LARGE SCALE GENOMIC DNA]</scope>
    <source>
        <strain evidence="6 9">Ar-45</strain>
    </source>
</reference>
<proteinExistence type="inferred from homology"/>
<dbReference type="InterPro" id="IPR000182">
    <property type="entry name" value="GNAT_dom"/>
</dbReference>
<dbReference type="GO" id="GO:0016747">
    <property type="term" value="F:acyltransferase activity, transferring groups other than amino-acyl groups"/>
    <property type="evidence" value="ECO:0007669"/>
    <property type="project" value="InterPro"/>
</dbReference>
<dbReference type="PANTHER" id="PTHR43792">
    <property type="entry name" value="GNAT FAMILY, PUTATIVE (AFU_ORTHOLOGUE AFUA_3G00765)-RELATED-RELATED"/>
    <property type="match status" value="1"/>
</dbReference>
<feature type="domain" description="N-acetyltransferase" evidence="5">
    <location>
        <begin position="52"/>
        <end position="201"/>
    </location>
</feature>
<evidence type="ECO:0000256" key="3">
    <source>
        <dbReference type="ARBA" id="ARBA00038502"/>
    </source>
</evidence>
<keyword evidence="2" id="KW-0012">Acyltransferase</keyword>
<evidence type="ECO:0000256" key="4">
    <source>
        <dbReference type="SAM" id="MobiDB-lite"/>
    </source>
</evidence>
<dbReference type="Proteomes" id="UP000231655">
    <property type="component" value="Unassembled WGS sequence"/>
</dbReference>
<comment type="similarity">
    <text evidence="3">Belongs to the acetyltransferase family. RimJ subfamily.</text>
</comment>
<evidence type="ECO:0000256" key="2">
    <source>
        <dbReference type="ARBA" id="ARBA00023315"/>
    </source>
</evidence>
<evidence type="ECO:0000313" key="9">
    <source>
        <dbReference type="Proteomes" id="UP000231702"/>
    </source>
</evidence>
<evidence type="ECO:0000313" key="7">
    <source>
        <dbReference type="EMBL" id="SNY52529.1"/>
    </source>
</evidence>
<dbReference type="OrthoDB" id="9804153at2"/>
<dbReference type="AlphaFoldDB" id="A0A285IWW5"/>
<keyword evidence="1 7" id="KW-0808">Transferase</keyword>
<dbReference type="PROSITE" id="PS51186">
    <property type="entry name" value="GNAT"/>
    <property type="match status" value="1"/>
</dbReference>
<dbReference type="EMBL" id="PGTD01000023">
    <property type="protein sequence ID" value="PJE25871.1"/>
    <property type="molecule type" value="Genomic_DNA"/>
</dbReference>
<protein>
    <submittedName>
        <fullName evidence="6 7">N-acetyltransferase</fullName>
    </submittedName>
</protein>
<keyword evidence="9" id="KW-1185">Reference proteome</keyword>
<dbReference type="SUPFAM" id="SSF55729">
    <property type="entry name" value="Acyl-CoA N-acyltransferases (Nat)"/>
    <property type="match status" value="1"/>
</dbReference>
<accession>A0A285IWW5</accession>
<name>A0A285IWW5_9RHOB</name>
<gene>
    <name evidence="6" type="ORF">CVM39_19405</name>
    <name evidence="7" type="ORF">SAMN06297129_2334</name>
</gene>
<dbReference type="InterPro" id="IPR016181">
    <property type="entry name" value="Acyl_CoA_acyltransferase"/>
</dbReference>
<organism evidence="7 8">
    <name type="scientific">Pseudooceanicola antarcticus</name>
    <dbReference type="NCBI Taxonomy" id="1247613"/>
    <lineage>
        <taxon>Bacteria</taxon>
        <taxon>Pseudomonadati</taxon>
        <taxon>Pseudomonadota</taxon>
        <taxon>Alphaproteobacteria</taxon>
        <taxon>Rhodobacterales</taxon>
        <taxon>Paracoccaceae</taxon>
        <taxon>Pseudooceanicola</taxon>
    </lineage>
</organism>
<dbReference type="RefSeq" id="WP_097146073.1">
    <property type="nucleotide sequence ID" value="NZ_OBEA01000004.1"/>
</dbReference>
<evidence type="ECO:0000256" key="1">
    <source>
        <dbReference type="ARBA" id="ARBA00022679"/>
    </source>
</evidence>